<dbReference type="EMBL" id="VCGU01000011">
    <property type="protein sequence ID" value="TRY67725.1"/>
    <property type="molecule type" value="Genomic_DNA"/>
</dbReference>
<feature type="compositionally biased region" description="Low complexity" evidence="10">
    <location>
        <begin position="201"/>
        <end position="216"/>
    </location>
</feature>
<feature type="compositionally biased region" description="Gly residues" evidence="10">
    <location>
        <begin position="228"/>
        <end position="251"/>
    </location>
</feature>
<evidence type="ECO:0000256" key="4">
    <source>
        <dbReference type="ARBA" id="ARBA00023015"/>
    </source>
</evidence>
<reference evidence="11 12" key="1">
    <citation type="journal article" date="2018" name="Nat. Ecol. Evol.">
        <title>Genomic signatures of mitonuclear coevolution across populations of Tigriopus californicus.</title>
        <authorList>
            <person name="Barreto F.S."/>
            <person name="Watson E.T."/>
            <person name="Lima T.G."/>
            <person name="Willett C.S."/>
            <person name="Edmands S."/>
            <person name="Li W."/>
            <person name="Burton R.S."/>
        </authorList>
    </citation>
    <scope>NUCLEOTIDE SEQUENCE [LARGE SCALE GENOMIC DNA]</scope>
    <source>
        <strain evidence="11 12">San Diego</strain>
    </source>
</reference>
<keyword evidence="4 8" id="KW-0805">Transcription regulation</keyword>
<keyword evidence="12" id="KW-1185">Reference proteome</keyword>
<gene>
    <name evidence="8" type="primary">MED4</name>
    <name evidence="11" type="ORF">TCAL_07212</name>
</gene>
<name>A0A553NQL0_TIGCA</name>
<protein>
    <recommendedName>
        <fullName evidence="3 8">Mediator of RNA polymerase II transcription subunit 4</fullName>
    </recommendedName>
    <alternativeName>
        <fullName evidence="7 8">Mediator complex subunit 4</fullName>
    </alternativeName>
</protein>
<feature type="coiled-coil region" evidence="9">
    <location>
        <begin position="67"/>
        <end position="121"/>
    </location>
</feature>
<comment type="function">
    <text evidence="8">Component of the Mediator complex, a coactivator involved in the regulated transcription of nearly all RNA polymerase II-dependent genes. Mediator functions as a bridge to convey information from gene-specific regulatory proteins to the basal RNA polymerase II transcription machinery. Mediator is recruited to promoters by direct interactions with regulatory proteins and serves as a scaffold for the assembly of a functional preinitiation complex with RNA polymerase II and the general transcription factors.</text>
</comment>
<dbReference type="OMA" id="ENCVQER"/>
<evidence type="ECO:0000256" key="2">
    <source>
        <dbReference type="ARBA" id="ARBA00009626"/>
    </source>
</evidence>
<sequence length="289" mass="31091">MNATNPMAVGVTNGSKGVPSSSSSSDSTRELLLSLVDDMELVCREILENLISPKTKRMSSSDHQELVQLLMTKDEDLQKALKLAEEQGEIEKTMEDVRSEVDRQDESIKQLQKQFKEAETLLSTSIFQAKQKLKAIEKAQSSPVLSEDLIKYGHRISASNAVCAPPSWQQGDPRRPYPTDMEMRLGFLARPEAATERPPHLSRSNSLQPPSSSSHLPDFHSFASPSKPGGGAGPSSGGGGPGGFSWQGGEVGLIKDGAHHPIDTGNNTAKEDVEVMSTDSSSSSSTDSN</sequence>
<keyword evidence="5 8" id="KW-0804">Transcription</keyword>
<evidence type="ECO:0000313" key="12">
    <source>
        <dbReference type="Proteomes" id="UP000318571"/>
    </source>
</evidence>
<dbReference type="Pfam" id="PF10018">
    <property type="entry name" value="Med4"/>
    <property type="match status" value="1"/>
</dbReference>
<dbReference type="OrthoDB" id="1929813at2759"/>
<dbReference type="AlphaFoldDB" id="A0A553NQL0"/>
<feature type="compositionally biased region" description="Low complexity" evidence="10">
    <location>
        <begin position="277"/>
        <end position="289"/>
    </location>
</feature>
<dbReference type="PANTHER" id="PTHR13208:SF2">
    <property type="entry name" value="MEDIATOR OF RNA POLYMERASE II TRANSCRIPTION SUBUNIT 4"/>
    <property type="match status" value="1"/>
</dbReference>
<comment type="similarity">
    <text evidence="2 8">Belongs to the Mediator complex subunit 4 family.</text>
</comment>
<comment type="subcellular location">
    <subcellularLocation>
        <location evidence="1 8">Nucleus</location>
    </subcellularLocation>
</comment>
<keyword evidence="6 8" id="KW-0539">Nucleus</keyword>
<feature type="region of interest" description="Disordered" evidence="10">
    <location>
        <begin position="193"/>
        <end position="289"/>
    </location>
</feature>
<dbReference type="InterPro" id="IPR019258">
    <property type="entry name" value="Mediator_Med4"/>
</dbReference>
<keyword evidence="8" id="KW-0010">Activator</keyword>
<dbReference type="GO" id="GO:0070847">
    <property type="term" value="C:core mediator complex"/>
    <property type="evidence" value="ECO:0007669"/>
    <property type="project" value="TreeGrafter"/>
</dbReference>
<evidence type="ECO:0000256" key="7">
    <source>
        <dbReference type="ARBA" id="ARBA00031257"/>
    </source>
</evidence>
<accession>A0A553NQL0</accession>
<evidence type="ECO:0000256" key="6">
    <source>
        <dbReference type="ARBA" id="ARBA00023242"/>
    </source>
</evidence>
<dbReference type="Proteomes" id="UP000318571">
    <property type="component" value="Chromosome 4"/>
</dbReference>
<evidence type="ECO:0000256" key="8">
    <source>
        <dbReference type="RuleBase" id="RU364141"/>
    </source>
</evidence>
<proteinExistence type="inferred from homology"/>
<dbReference type="GO" id="GO:0003712">
    <property type="term" value="F:transcription coregulator activity"/>
    <property type="evidence" value="ECO:0007669"/>
    <property type="project" value="InterPro"/>
</dbReference>
<evidence type="ECO:0000256" key="10">
    <source>
        <dbReference type="SAM" id="MobiDB-lite"/>
    </source>
</evidence>
<dbReference type="STRING" id="6832.A0A553NQL0"/>
<evidence type="ECO:0000256" key="3">
    <source>
        <dbReference type="ARBA" id="ARBA00020629"/>
    </source>
</evidence>
<feature type="region of interest" description="Disordered" evidence="10">
    <location>
        <begin position="1"/>
        <end position="27"/>
    </location>
</feature>
<evidence type="ECO:0000313" key="11">
    <source>
        <dbReference type="EMBL" id="TRY67725.1"/>
    </source>
</evidence>
<dbReference type="GO" id="GO:0016592">
    <property type="term" value="C:mediator complex"/>
    <property type="evidence" value="ECO:0007669"/>
    <property type="project" value="InterPro"/>
</dbReference>
<keyword evidence="9" id="KW-0175">Coiled coil</keyword>
<organism evidence="11 12">
    <name type="scientific">Tigriopus californicus</name>
    <name type="common">Marine copepod</name>
    <dbReference type="NCBI Taxonomy" id="6832"/>
    <lineage>
        <taxon>Eukaryota</taxon>
        <taxon>Metazoa</taxon>
        <taxon>Ecdysozoa</taxon>
        <taxon>Arthropoda</taxon>
        <taxon>Crustacea</taxon>
        <taxon>Multicrustacea</taxon>
        <taxon>Hexanauplia</taxon>
        <taxon>Copepoda</taxon>
        <taxon>Harpacticoida</taxon>
        <taxon>Harpacticidae</taxon>
        <taxon>Tigriopus</taxon>
    </lineage>
</organism>
<evidence type="ECO:0000256" key="5">
    <source>
        <dbReference type="ARBA" id="ARBA00023163"/>
    </source>
</evidence>
<dbReference type="GO" id="GO:0006357">
    <property type="term" value="P:regulation of transcription by RNA polymerase II"/>
    <property type="evidence" value="ECO:0007669"/>
    <property type="project" value="InterPro"/>
</dbReference>
<dbReference type="PANTHER" id="PTHR13208">
    <property type="entry name" value="MEDIATOR OF RNA POLYMERASE II TRANSCRIPTION SUBUNIT 4"/>
    <property type="match status" value="1"/>
</dbReference>
<comment type="caution">
    <text evidence="11">The sequence shown here is derived from an EMBL/GenBank/DDBJ whole genome shotgun (WGS) entry which is preliminary data.</text>
</comment>
<evidence type="ECO:0000256" key="9">
    <source>
        <dbReference type="SAM" id="Coils"/>
    </source>
</evidence>
<evidence type="ECO:0000256" key="1">
    <source>
        <dbReference type="ARBA" id="ARBA00004123"/>
    </source>
</evidence>
<comment type="subunit">
    <text evidence="8">Component of the Mediator complex.</text>
</comment>